<protein>
    <recommendedName>
        <fullName evidence="3">HNH endonuclease</fullName>
    </recommendedName>
</protein>
<proteinExistence type="predicted"/>
<dbReference type="Proteomes" id="UP001180489">
    <property type="component" value="Unassembled WGS sequence"/>
</dbReference>
<comment type="caution">
    <text evidence="1">The sequence shown here is derived from an EMBL/GenBank/DDBJ whole genome shotgun (WGS) entry which is preliminary data.</text>
</comment>
<sequence length="195" mass="22176">MSPARPNATRADIIAMLRDGHSNSRIMRDLHCDKQRVRRIRTELDLPAYVPAEQTRTLEEKWATHTRPVDGGHLEWTGERNSTVGTPVMRYKEESYSPAAVAFQIKHGREAEGYAIADCGLKHCIAPDHVEDEAGRRRNREQLRYLMGGRERKPYCNYGHDQAEHGRYEPDGTAYCEACKVVRKQAERATAKASA</sequence>
<dbReference type="RefSeq" id="WP_311635050.1">
    <property type="nucleotide sequence ID" value="NZ_JAVRFF010000012.1"/>
</dbReference>
<name>A0ABU2UI93_9ACTN</name>
<evidence type="ECO:0000313" key="2">
    <source>
        <dbReference type="Proteomes" id="UP001180489"/>
    </source>
</evidence>
<keyword evidence="2" id="KW-1185">Reference proteome</keyword>
<evidence type="ECO:0000313" key="1">
    <source>
        <dbReference type="EMBL" id="MDT0472976.1"/>
    </source>
</evidence>
<dbReference type="EMBL" id="JAVRFF010000012">
    <property type="protein sequence ID" value="MDT0472976.1"/>
    <property type="molecule type" value="Genomic_DNA"/>
</dbReference>
<reference evidence="1" key="1">
    <citation type="submission" date="2024-05" db="EMBL/GenBank/DDBJ databases">
        <title>30 novel species of actinomycetes from the DSMZ collection.</title>
        <authorList>
            <person name="Nouioui I."/>
        </authorList>
    </citation>
    <scope>NUCLEOTIDE SEQUENCE</scope>
    <source>
        <strain evidence="1">DSM 41014</strain>
    </source>
</reference>
<organism evidence="1 2">
    <name type="scientific">Streptomyces hintoniae</name>
    <dbReference type="NCBI Taxonomy" id="3075521"/>
    <lineage>
        <taxon>Bacteria</taxon>
        <taxon>Bacillati</taxon>
        <taxon>Actinomycetota</taxon>
        <taxon>Actinomycetes</taxon>
        <taxon>Kitasatosporales</taxon>
        <taxon>Streptomycetaceae</taxon>
        <taxon>Streptomyces</taxon>
    </lineage>
</organism>
<evidence type="ECO:0008006" key="3">
    <source>
        <dbReference type="Google" id="ProtNLM"/>
    </source>
</evidence>
<accession>A0ABU2UI93</accession>
<gene>
    <name evidence="1" type="ORF">RM863_12665</name>
</gene>